<sequence length="236" mass="26039">MAPPPGPGDPQEATSGDELRESRKARMEALCAKLTMKAKKAHQERADERDRTTERWSGLRIVDRCIRQEKWDASMRGKDLVPIQHLGGLLRKGKDKVVIGVLCGIGKVSTDTVSNTTFSEWKLTDLDLDSPAEATLVMTGRALEHWSSTGAKVGDILAVLNPQLSCRSGAIRVTFETQVIQLGRCPVFTYCQASDEGRPCPRPCHQEGTGYCGLHSKRSHGERCVGTQVSQKRRKL</sequence>
<proteinExistence type="predicted"/>
<feature type="domain" description="MCM10 OB-fold" evidence="2">
    <location>
        <begin position="56"/>
        <end position="165"/>
    </location>
</feature>
<name>A0ABP0K538_9DINO</name>
<dbReference type="EMBL" id="CAXAMN010007446">
    <property type="protein sequence ID" value="CAK9021651.1"/>
    <property type="molecule type" value="Genomic_DNA"/>
</dbReference>
<feature type="region of interest" description="Disordered" evidence="1">
    <location>
        <begin position="1"/>
        <end position="22"/>
    </location>
</feature>
<reference evidence="3 4" key="1">
    <citation type="submission" date="2024-02" db="EMBL/GenBank/DDBJ databases">
        <authorList>
            <person name="Chen Y."/>
            <person name="Shah S."/>
            <person name="Dougan E. K."/>
            <person name="Thang M."/>
            <person name="Chan C."/>
        </authorList>
    </citation>
    <scope>NUCLEOTIDE SEQUENCE [LARGE SCALE GENOMIC DNA]</scope>
</reference>
<evidence type="ECO:0000313" key="3">
    <source>
        <dbReference type="EMBL" id="CAK9021651.1"/>
    </source>
</evidence>
<keyword evidence="4" id="KW-1185">Reference proteome</keyword>
<dbReference type="PANTHER" id="PTHR13454">
    <property type="entry name" value="PROTEIN MCM10 HOMOLOG"/>
    <property type="match status" value="1"/>
</dbReference>
<dbReference type="InterPro" id="IPR055065">
    <property type="entry name" value="OB_MCM10"/>
</dbReference>
<gene>
    <name evidence="3" type="ORF">CCMP2556_LOCUS14518</name>
</gene>
<dbReference type="PANTHER" id="PTHR13454:SF11">
    <property type="entry name" value="PROTEIN MCM10 HOMOLOG"/>
    <property type="match status" value="1"/>
</dbReference>
<accession>A0ABP0K538</accession>
<evidence type="ECO:0000256" key="1">
    <source>
        <dbReference type="SAM" id="MobiDB-lite"/>
    </source>
</evidence>
<dbReference type="Pfam" id="PF22379">
    <property type="entry name" value="OB_MCM10"/>
    <property type="match status" value="1"/>
</dbReference>
<comment type="caution">
    <text evidence="3">The sequence shown here is derived from an EMBL/GenBank/DDBJ whole genome shotgun (WGS) entry which is preliminary data.</text>
</comment>
<dbReference type="Proteomes" id="UP001642484">
    <property type="component" value="Unassembled WGS sequence"/>
</dbReference>
<dbReference type="InterPro" id="IPR040184">
    <property type="entry name" value="Mcm10"/>
</dbReference>
<dbReference type="InterPro" id="IPR012340">
    <property type="entry name" value="NA-bd_OB-fold"/>
</dbReference>
<organism evidence="3 4">
    <name type="scientific">Durusdinium trenchii</name>
    <dbReference type="NCBI Taxonomy" id="1381693"/>
    <lineage>
        <taxon>Eukaryota</taxon>
        <taxon>Sar</taxon>
        <taxon>Alveolata</taxon>
        <taxon>Dinophyceae</taxon>
        <taxon>Suessiales</taxon>
        <taxon>Symbiodiniaceae</taxon>
        <taxon>Durusdinium</taxon>
    </lineage>
</organism>
<dbReference type="Gene3D" id="2.40.50.140">
    <property type="entry name" value="Nucleic acid-binding proteins"/>
    <property type="match status" value="1"/>
</dbReference>
<evidence type="ECO:0000313" key="4">
    <source>
        <dbReference type="Proteomes" id="UP001642484"/>
    </source>
</evidence>
<protein>
    <recommendedName>
        <fullName evidence="2">MCM10 OB-fold domain-containing protein</fullName>
    </recommendedName>
</protein>
<evidence type="ECO:0000259" key="2">
    <source>
        <dbReference type="Pfam" id="PF22379"/>
    </source>
</evidence>